<dbReference type="InterPro" id="IPR001683">
    <property type="entry name" value="PX_dom"/>
</dbReference>
<dbReference type="Gene3D" id="1.20.1270.60">
    <property type="entry name" value="Arfaptin homology (AH) domain/BAR domain"/>
    <property type="match status" value="1"/>
</dbReference>
<dbReference type="Gene3D" id="3.30.1520.10">
    <property type="entry name" value="Phox-like domain"/>
    <property type="match status" value="1"/>
</dbReference>
<dbReference type="GO" id="GO:0031901">
    <property type="term" value="C:early endosome membrane"/>
    <property type="evidence" value="ECO:0007669"/>
    <property type="project" value="UniProtKB-SubCell"/>
</dbReference>
<evidence type="ECO:0000313" key="17">
    <source>
        <dbReference type="Proteomes" id="UP000242638"/>
    </source>
</evidence>
<dbReference type="FunFam" id="1.20.1270.60:FF:000012">
    <property type="entry name" value="Sorting nexin 2"/>
    <property type="match status" value="1"/>
</dbReference>
<keyword evidence="17" id="KW-1185">Reference proteome</keyword>
<evidence type="ECO:0000256" key="10">
    <source>
        <dbReference type="ARBA" id="ARBA00023121"/>
    </source>
</evidence>
<dbReference type="GeneTree" id="ENSGT00940000155889"/>
<dbReference type="GO" id="GO:0035091">
    <property type="term" value="F:phosphatidylinositol binding"/>
    <property type="evidence" value="ECO:0007669"/>
    <property type="project" value="InterPro"/>
</dbReference>
<dbReference type="Bgee" id="ENSPREG00000006158">
    <property type="expression patterns" value="Expressed in caudal fin and 1 other cell type or tissue"/>
</dbReference>
<feature type="region of interest" description="Disordered" evidence="14">
    <location>
        <begin position="1"/>
        <end position="32"/>
    </location>
</feature>
<reference evidence="17" key="1">
    <citation type="submission" date="2013-11" db="EMBL/GenBank/DDBJ databases">
        <title>The genomic landscape of the Guanapo guppy.</title>
        <authorList>
            <person name="Kuenstner A."/>
            <person name="Dreyer C."/>
        </authorList>
    </citation>
    <scope>NUCLEOTIDE SEQUENCE</scope>
    <source>
        <strain evidence="17">Guanapo</strain>
    </source>
</reference>
<keyword evidence="8" id="KW-0653">Protein transport</keyword>
<dbReference type="Proteomes" id="UP000242638">
    <property type="component" value="Unassembled WGS sequence"/>
</dbReference>
<comment type="function">
    <text evidence="13">Involved in several stages of intracellular trafficking. Interacts with membranes containing phosphatidylinositol 3-phosphate (PtdIns(3P)) or phosphatidylinositol 3,5-bisphosphate (PtdIns(3,5)P2). Acts in part as component of the retromer membrane-deforming SNX-BAR subcomplex. The SNX-BAR retromer mediates retrograde transport of cargo proteins from endosomes to the trans-Golgi network (TGN) and is involved in endosome-to-plasma membrane transport for cargo protein recycling. The SNX-BAR subcomplex functions to deform the donor membrane into a tubular profile called endosome-to-TGN transport carrier (ETC). Can sense membrane curvature and has in vitro vesicle-to-membrane remodeling activity. Required for retrograde endosome-to-TGN transport of TGN38. Promotes KALRN- and RHOG-dependent but retromer-independent membrane remodeling such as lamellipodium formation; the function is dependent on GEF activity of KALRN.</text>
</comment>
<protein>
    <recommendedName>
        <fullName evidence="4">Sorting nexin-2</fullName>
    </recommendedName>
</protein>
<keyword evidence="9" id="KW-0007">Acetylation</keyword>
<comment type="similarity">
    <text evidence="3">Belongs to the sorting nexin family.</text>
</comment>
<dbReference type="InterPro" id="IPR005329">
    <property type="entry name" value="Sorting_nexin_N"/>
</dbReference>
<keyword evidence="6" id="KW-0597">Phosphoprotein</keyword>
<dbReference type="SUPFAM" id="SSF103657">
    <property type="entry name" value="BAR/IMD domain-like"/>
    <property type="match status" value="1"/>
</dbReference>
<evidence type="ECO:0000256" key="1">
    <source>
        <dbReference type="ARBA" id="ARBA00004469"/>
    </source>
</evidence>
<evidence type="ECO:0000256" key="2">
    <source>
        <dbReference type="ARBA" id="ARBA00004510"/>
    </source>
</evidence>
<evidence type="ECO:0000256" key="8">
    <source>
        <dbReference type="ARBA" id="ARBA00022927"/>
    </source>
</evidence>
<evidence type="ECO:0000256" key="11">
    <source>
        <dbReference type="ARBA" id="ARBA00023136"/>
    </source>
</evidence>
<feature type="compositionally biased region" description="Acidic residues" evidence="14">
    <location>
        <begin position="16"/>
        <end position="32"/>
    </location>
</feature>
<dbReference type="GO" id="GO:0005829">
    <property type="term" value="C:cytosol"/>
    <property type="evidence" value="ECO:0007669"/>
    <property type="project" value="GOC"/>
</dbReference>
<dbReference type="Pfam" id="PF09325">
    <property type="entry name" value="Vps5"/>
    <property type="match status" value="1"/>
</dbReference>
<evidence type="ECO:0000256" key="7">
    <source>
        <dbReference type="ARBA" id="ARBA00022753"/>
    </source>
</evidence>
<dbReference type="AlphaFoldDB" id="A0A3P9NHS0"/>
<dbReference type="GO" id="GO:0006886">
    <property type="term" value="P:intracellular protein transport"/>
    <property type="evidence" value="ECO:0007669"/>
    <property type="project" value="InterPro"/>
</dbReference>
<evidence type="ECO:0000313" key="16">
    <source>
        <dbReference type="Ensembl" id="ENSPREP00000009094.1"/>
    </source>
</evidence>
<dbReference type="SMART" id="SM00312">
    <property type="entry name" value="PX"/>
    <property type="match status" value="1"/>
</dbReference>
<dbReference type="PROSITE" id="PS50195">
    <property type="entry name" value="PX"/>
    <property type="match status" value="1"/>
</dbReference>
<evidence type="ECO:0000256" key="3">
    <source>
        <dbReference type="ARBA" id="ARBA00010883"/>
    </source>
</evidence>
<reference evidence="16" key="2">
    <citation type="submission" date="2025-08" db="UniProtKB">
        <authorList>
            <consortium name="Ensembl"/>
        </authorList>
    </citation>
    <scope>IDENTIFICATION</scope>
    <source>
        <strain evidence="16">Guanapo</strain>
    </source>
</reference>
<sequence>MASSADRNPPPFPASEEPEPELSDMADGDSDEGEDIFVRSFLLVWPAVGSESRSSAAHLSGAGTALNQASQKPANTCRKPLAPSPATACALSATFCFCLKPNLEEDEAKDSFDVDVAVTNPEKVGQLMLCSHSPSFPRVLLQTSLPMFKSKAFTARRRFSDFLGLYEKLSAKQSLHGCIIPPPPEKSVVGMTKVKVGMDDPSSVEFVEKRRAALERYLQRIVSHPLLLQDPDVREFLERDDLPRAVNTQALSGAGFLKMITKASDAVSKMTIKMNESDTWFEDKFQEVDMEEQQLRKLHAVVDSLVNHRKELCMNTAVFAKSMAMLGNSEDNTALSRALSQLAEVEDKMEQLHQEQAGSDFFIFAELLADYIRLLGAVRGCFDQRVRAWQRWQEAQSTLQKKREAEAKLLWANKPDKLQQAKEEIAEWEAKVTQYERDFDRIGMTVRKEVLRFEVQFFHLTTTF</sequence>
<comment type="subcellular location">
    <subcellularLocation>
        <location evidence="2">Cell projection</location>
        <location evidence="2">Lamellipodium</location>
    </subcellularLocation>
    <subcellularLocation>
        <location evidence="1">Early endosome membrane</location>
        <topology evidence="1">Peripheral membrane protein</topology>
        <orientation evidence="1">Cytoplasmic side</orientation>
    </subcellularLocation>
</comment>
<keyword evidence="5" id="KW-0813">Transport</keyword>
<dbReference type="Pfam" id="PF00787">
    <property type="entry name" value="PX"/>
    <property type="match status" value="1"/>
</dbReference>
<keyword evidence="7" id="KW-0967">Endosome</keyword>
<organism evidence="16 17">
    <name type="scientific">Poecilia reticulata</name>
    <name type="common">Guppy</name>
    <name type="synonym">Acanthophacelus reticulatus</name>
    <dbReference type="NCBI Taxonomy" id="8081"/>
    <lineage>
        <taxon>Eukaryota</taxon>
        <taxon>Metazoa</taxon>
        <taxon>Chordata</taxon>
        <taxon>Craniata</taxon>
        <taxon>Vertebrata</taxon>
        <taxon>Euteleostomi</taxon>
        <taxon>Actinopterygii</taxon>
        <taxon>Neopterygii</taxon>
        <taxon>Teleostei</taxon>
        <taxon>Neoteleostei</taxon>
        <taxon>Acanthomorphata</taxon>
        <taxon>Ovalentaria</taxon>
        <taxon>Atherinomorphae</taxon>
        <taxon>Cyprinodontiformes</taxon>
        <taxon>Poeciliidae</taxon>
        <taxon>Poeciliinae</taxon>
        <taxon>Poecilia</taxon>
    </lineage>
</organism>
<dbReference type="GO" id="GO:0030027">
    <property type="term" value="C:lamellipodium"/>
    <property type="evidence" value="ECO:0007669"/>
    <property type="project" value="UniProtKB-SubCell"/>
</dbReference>
<feature type="domain" description="PX" evidence="15">
    <location>
        <begin position="115"/>
        <end position="244"/>
    </location>
</feature>
<proteinExistence type="inferred from homology"/>
<dbReference type="PANTHER" id="PTHR10555:SF129">
    <property type="entry name" value="SORTING NEXIN-1"/>
    <property type="match status" value="1"/>
</dbReference>
<evidence type="ECO:0000256" key="12">
    <source>
        <dbReference type="ARBA" id="ARBA00023273"/>
    </source>
</evidence>
<keyword evidence="11" id="KW-0472">Membrane</keyword>
<dbReference type="GO" id="GO:0034498">
    <property type="term" value="P:early endosome to Golgi transport"/>
    <property type="evidence" value="ECO:0007669"/>
    <property type="project" value="TreeGrafter"/>
</dbReference>
<dbReference type="InterPro" id="IPR027267">
    <property type="entry name" value="AH/BAR_dom_sf"/>
</dbReference>
<keyword evidence="12" id="KW-0966">Cell projection</keyword>
<evidence type="ECO:0000256" key="4">
    <source>
        <dbReference type="ARBA" id="ARBA00020435"/>
    </source>
</evidence>
<evidence type="ECO:0000259" key="15">
    <source>
        <dbReference type="PROSITE" id="PS50195"/>
    </source>
</evidence>
<evidence type="ECO:0000256" key="6">
    <source>
        <dbReference type="ARBA" id="ARBA00022553"/>
    </source>
</evidence>
<dbReference type="FunFam" id="3.30.1520.10:FF:000016">
    <property type="entry name" value="Sorting nexin 2"/>
    <property type="match status" value="1"/>
</dbReference>
<dbReference type="InterPro" id="IPR015404">
    <property type="entry name" value="Vps5_C"/>
</dbReference>
<dbReference type="Pfam" id="PF03700">
    <property type="entry name" value="Sorting_nexin"/>
    <property type="match status" value="1"/>
</dbReference>
<dbReference type="InterPro" id="IPR036871">
    <property type="entry name" value="PX_dom_sf"/>
</dbReference>
<dbReference type="SUPFAM" id="SSF64268">
    <property type="entry name" value="PX domain"/>
    <property type="match status" value="1"/>
</dbReference>
<accession>A0A3P9NHS0</accession>
<dbReference type="PANTHER" id="PTHR10555">
    <property type="entry name" value="SORTING NEXIN"/>
    <property type="match status" value="1"/>
</dbReference>
<evidence type="ECO:0000256" key="13">
    <source>
        <dbReference type="ARBA" id="ARBA00045620"/>
    </source>
</evidence>
<evidence type="ECO:0000256" key="14">
    <source>
        <dbReference type="SAM" id="MobiDB-lite"/>
    </source>
</evidence>
<dbReference type="Ensembl" id="ENSPRET00000009204.1">
    <property type="protein sequence ID" value="ENSPREP00000009094.1"/>
    <property type="gene ID" value="ENSPREG00000006158.1"/>
</dbReference>
<evidence type="ECO:0000256" key="5">
    <source>
        <dbReference type="ARBA" id="ARBA00022448"/>
    </source>
</evidence>
<evidence type="ECO:0000256" key="9">
    <source>
        <dbReference type="ARBA" id="ARBA00022990"/>
    </source>
</evidence>
<reference evidence="16" key="3">
    <citation type="submission" date="2025-09" db="UniProtKB">
        <authorList>
            <consortium name="Ensembl"/>
        </authorList>
    </citation>
    <scope>IDENTIFICATION</scope>
    <source>
        <strain evidence="16">Guanapo</strain>
    </source>
</reference>
<keyword evidence="10" id="KW-0446">Lipid-binding</keyword>
<name>A0A3P9NHS0_POERE</name>